<evidence type="ECO:0000313" key="1">
    <source>
        <dbReference type="EMBL" id="GGJ22564.1"/>
    </source>
</evidence>
<accession>A0ABQ2CUP7</accession>
<reference evidence="2" key="1">
    <citation type="journal article" date="2019" name="Int. J. Syst. Evol. Microbiol.">
        <title>The Global Catalogue of Microorganisms (GCM) 10K type strain sequencing project: providing services to taxonomists for standard genome sequencing and annotation.</title>
        <authorList>
            <consortium name="The Broad Institute Genomics Platform"/>
            <consortium name="The Broad Institute Genome Sequencing Center for Infectious Disease"/>
            <person name="Wu L."/>
            <person name="Ma J."/>
        </authorList>
    </citation>
    <scope>NUCLEOTIDE SEQUENCE [LARGE SCALE GENOMIC DNA]</scope>
    <source>
        <strain evidence="2">JCM 14370</strain>
    </source>
</reference>
<dbReference type="Proteomes" id="UP000632222">
    <property type="component" value="Unassembled WGS sequence"/>
</dbReference>
<protein>
    <submittedName>
        <fullName evidence="1">Uncharacterized protein</fullName>
    </submittedName>
</protein>
<comment type="caution">
    <text evidence="1">The sequence shown here is derived from an EMBL/GenBank/DDBJ whole genome shotgun (WGS) entry which is preliminary data.</text>
</comment>
<gene>
    <name evidence="1" type="ORF">GCM10008938_05990</name>
</gene>
<keyword evidence="2" id="KW-1185">Reference proteome</keyword>
<dbReference type="InterPro" id="IPR029063">
    <property type="entry name" value="SAM-dependent_MTases_sf"/>
</dbReference>
<sequence length="116" mass="13530">MQGRYDLLVSRRGPTSFLNHLPVFAAPRAEVLCIYPSEEVRTKVLQQLENAGAEVLGEWTFRTRGHLPTLNDLVLYQRWNGDERSAEQLQDLWDPRASDQGYPIIEERYMFHARMP</sequence>
<organism evidence="1 2">
    <name type="scientific">Deinococcus roseus</name>
    <dbReference type="NCBI Taxonomy" id="392414"/>
    <lineage>
        <taxon>Bacteria</taxon>
        <taxon>Thermotogati</taxon>
        <taxon>Deinococcota</taxon>
        <taxon>Deinococci</taxon>
        <taxon>Deinococcales</taxon>
        <taxon>Deinococcaceae</taxon>
        <taxon>Deinococcus</taxon>
    </lineage>
</organism>
<dbReference type="EMBL" id="BMOD01000002">
    <property type="protein sequence ID" value="GGJ22564.1"/>
    <property type="molecule type" value="Genomic_DNA"/>
</dbReference>
<dbReference type="Gene3D" id="3.40.50.150">
    <property type="entry name" value="Vaccinia Virus protein VP39"/>
    <property type="match status" value="1"/>
</dbReference>
<proteinExistence type="predicted"/>
<name>A0ABQ2CUP7_9DEIO</name>
<evidence type="ECO:0000313" key="2">
    <source>
        <dbReference type="Proteomes" id="UP000632222"/>
    </source>
</evidence>